<keyword evidence="8" id="KW-0808">Transferase</keyword>
<keyword evidence="8" id="KW-0548">Nucleotidyltransferase</keyword>
<keyword evidence="6" id="KW-0229">DNA integration</keyword>
<dbReference type="GO" id="GO:0046872">
    <property type="term" value="F:metal ion binding"/>
    <property type="evidence" value="ECO:0007669"/>
    <property type="project" value="UniProtKB-KW"/>
</dbReference>
<evidence type="ECO:0000256" key="9">
    <source>
        <dbReference type="ARBA" id="ARBA00023172"/>
    </source>
</evidence>
<evidence type="ECO:0000259" key="11">
    <source>
        <dbReference type="Pfam" id="PF25597"/>
    </source>
</evidence>
<keyword evidence="9" id="KW-0233">DNA recombination</keyword>
<gene>
    <name evidence="12" type="ORF">g.1905</name>
</gene>
<keyword evidence="2" id="KW-0479">Metal-binding</keyword>
<dbReference type="PANTHER" id="PTHR42648">
    <property type="entry name" value="TRANSPOSASE, PUTATIVE-RELATED"/>
    <property type="match status" value="1"/>
</dbReference>
<dbReference type="Gene3D" id="3.30.420.10">
    <property type="entry name" value="Ribonuclease H-like superfamily/Ribonuclease H"/>
    <property type="match status" value="1"/>
</dbReference>
<dbReference type="GO" id="GO:0016787">
    <property type="term" value="F:hydrolase activity"/>
    <property type="evidence" value="ECO:0007669"/>
    <property type="project" value="UniProtKB-KW"/>
</dbReference>
<dbReference type="PANTHER" id="PTHR42648:SF11">
    <property type="entry name" value="TRANSPOSON TY4-P GAG-POL POLYPROTEIN"/>
    <property type="match status" value="1"/>
</dbReference>
<evidence type="ECO:0000256" key="7">
    <source>
        <dbReference type="ARBA" id="ARBA00022918"/>
    </source>
</evidence>
<evidence type="ECO:0000256" key="4">
    <source>
        <dbReference type="ARBA" id="ARBA00022801"/>
    </source>
</evidence>
<protein>
    <recommendedName>
        <fullName evidence="11">Retroviral polymerase SH3-like domain-containing protein</fullName>
    </recommendedName>
</protein>
<evidence type="ECO:0000256" key="8">
    <source>
        <dbReference type="ARBA" id="ARBA00022932"/>
    </source>
</evidence>
<dbReference type="EMBL" id="GEDC01006235">
    <property type="protein sequence ID" value="JAS31063.1"/>
    <property type="molecule type" value="Transcribed_RNA"/>
</dbReference>
<dbReference type="GO" id="GO:0003887">
    <property type="term" value="F:DNA-directed DNA polymerase activity"/>
    <property type="evidence" value="ECO:0007669"/>
    <property type="project" value="UniProtKB-KW"/>
</dbReference>
<keyword evidence="8" id="KW-0239">DNA-directed DNA polymerase</keyword>
<dbReference type="GO" id="GO:0006310">
    <property type="term" value="P:DNA recombination"/>
    <property type="evidence" value="ECO:0007669"/>
    <property type="project" value="UniProtKB-KW"/>
</dbReference>
<name>A0A1B6DZF0_9HEMI</name>
<evidence type="ECO:0000256" key="1">
    <source>
        <dbReference type="ARBA" id="ARBA00022722"/>
    </source>
</evidence>
<dbReference type="GO" id="GO:0015074">
    <property type="term" value="P:DNA integration"/>
    <property type="evidence" value="ECO:0007669"/>
    <property type="project" value="UniProtKB-KW"/>
</dbReference>
<keyword evidence="7" id="KW-0695">RNA-directed DNA polymerase</keyword>
<feature type="region of interest" description="Disordered" evidence="10">
    <location>
        <begin position="134"/>
        <end position="170"/>
    </location>
</feature>
<dbReference type="SUPFAM" id="SSF53098">
    <property type="entry name" value="Ribonuclease H-like"/>
    <property type="match status" value="1"/>
</dbReference>
<evidence type="ECO:0000256" key="3">
    <source>
        <dbReference type="ARBA" id="ARBA00022759"/>
    </source>
</evidence>
<evidence type="ECO:0000256" key="2">
    <source>
        <dbReference type="ARBA" id="ARBA00022723"/>
    </source>
</evidence>
<dbReference type="Pfam" id="PF25597">
    <property type="entry name" value="SH3_retrovirus"/>
    <property type="match status" value="1"/>
</dbReference>
<dbReference type="InterPro" id="IPR057670">
    <property type="entry name" value="SH3_retrovirus"/>
</dbReference>
<reference evidence="12" key="1">
    <citation type="submission" date="2015-12" db="EMBL/GenBank/DDBJ databases">
        <title>De novo transcriptome assembly of four potential Pierce s Disease insect vectors from Arizona vineyards.</title>
        <authorList>
            <person name="Tassone E.E."/>
        </authorList>
    </citation>
    <scope>NUCLEOTIDE SEQUENCE</scope>
</reference>
<evidence type="ECO:0000256" key="10">
    <source>
        <dbReference type="SAM" id="MobiDB-lite"/>
    </source>
</evidence>
<sequence>MRTVVEAARSAIHARNLNEKLWAEAVFYSVFTLNQTGTSSVKGKSPAELWFGRTMDIRTLRSFGCDCYVLIPARYRTTSGKKSKKGILVGYDIDSASYRIYFSNTNEVVSSENVIFDENSDADESMYVEIGNTMQKEHNKNERLSNSGDDSSSYEFISSEESGGEENEQP</sequence>
<evidence type="ECO:0000313" key="12">
    <source>
        <dbReference type="EMBL" id="JAS31063.1"/>
    </source>
</evidence>
<dbReference type="InterPro" id="IPR012337">
    <property type="entry name" value="RNaseH-like_sf"/>
</dbReference>
<dbReference type="AlphaFoldDB" id="A0A1B6DZF0"/>
<dbReference type="GO" id="GO:0003676">
    <property type="term" value="F:nucleic acid binding"/>
    <property type="evidence" value="ECO:0007669"/>
    <property type="project" value="InterPro"/>
</dbReference>
<keyword evidence="5" id="KW-0460">Magnesium</keyword>
<proteinExistence type="predicted"/>
<feature type="compositionally biased region" description="Low complexity" evidence="10">
    <location>
        <begin position="147"/>
        <end position="161"/>
    </location>
</feature>
<dbReference type="GO" id="GO:0004519">
    <property type="term" value="F:endonuclease activity"/>
    <property type="evidence" value="ECO:0007669"/>
    <property type="project" value="UniProtKB-KW"/>
</dbReference>
<organism evidence="12">
    <name type="scientific">Clastoptera arizonana</name>
    <name type="common">Arizona spittle bug</name>
    <dbReference type="NCBI Taxonomy" id="38151"/>
    <lineage>
        <taxon>Eukaryota</taxon>
        <taxon>Metazoa</taxon>
        <taxon>Ecdysozoa</taxon>
        <taxon>Arthropoda</taxon>
        <taxon>Hexapoda</taxon>
        <taxon>Insecta</taxon>
        <taxon>Pterygota</taxon>
        <taxon>Neoptera</taxon>
        <taxon>Paraneoptera</taxon>
        <taxon>Hemiptera</taxon>
        <taxon>Auchenorrhyncha</taxon>
        <taxon>Cercopoidea</taxon>
        <taxon>Clastopteridae</taxon>
        <taxon>Clastoptera</taxon>
    </lineage>
</organism>
<evidence type="ECO:0000256" key="5">
    <source>
        <dbReference type="ARBA" id="ARBA00022842"/>
    </source>
</evidence>
<dbReference type="InterPro" id="IPR039537">
    <property type="entry name" value="Retrotran_Ty1/copia-like"/>
</dbReference>
<dbReference type="InterPro" id="IPR036397">
    <property type="entry name" value="RNaseH_sf"/>
</dbReference>
<accession>A0A1B6DZF0</accession>
<dbReference type="GO" id="GO:0003964">
    <property type="term" value="F:RNA-directed DNA polymerase activity"/>
    <property type="evidence" value="ECO:0007669"/>
    <property type="project" value="UniProtKB-KW"/>
</dbReference>
<keyword evidence="4" id="KW-0378">Hydrolase</keyword>
<keyword evidence="3" id="KW-0255">Endonuclease</keyword>
<feature type="domain" description="Retroviral polymerase SH3-like" evidence="11">
    <location>
        <begin position="65"/>
        <end position="122"/>
    </location>
</feature>
<evidence type="ECO:0000256" key="6">
    <source>
        <dbReference type="ARBA" id="ARBA00022908"/>
    </source>
</evidence>
<keyword evidence="1" id="KW-0540">Nuclease</keyword>